<evidence type="ECO:0000256" key="1">
    <source>
        <dbReference type="ARBA" id="ARBA00022490"/>
    </source>
</evidence>
<feature type="active site" evidence="6 7">
    <location>
        <position position="197"/>
    </location>
</feature>
<dbReference type="SUPFAM" id="SSF52172">
    <property type="entry name" value="CheY-like"/>
    <property type="match status" value="1"/>
</dbReference>
<dbReference type="GO" id="GO:0050568">
    <property type="term" value="F:protein-glutamine glutaminase activity"/>
    <property type="evidence" value="ECO:0007669"/>
    <property type="project" value="UniProtKB-UniRule"/>
</dbReference>
<dbReference type="Pfam" id="PF01339">
    <property type="entry name" value="CheB_methylest"/>
    <property type="match status" value="1"/>
</dbReference>
<comment type="similarity">
    <text evidence="6">Belongs to the CheB family.</text>
</comment>
<dbReference type="GO" id="GO:0008984">
    <property type="term" value="F:protein-glutamate methylesterase activity"/>
    <property type="evidence" value="ECO:0007669"/>
    <property type="project" value="UniProtKB-UniRule"/>
</dbReference>
<comment type="caution">
    <text evidence="11">The sequence shown here is derived from an EMBL/GenBank/DDBJ whole genome shotgun (WGS) entry which is preliminary data.</text>
</comment>
<dbReference type="PROSITE" id="PS50110">
    <property type="entry name" value="RESPONSE_REGULATORY"/>
    <property type="match status" value="1"/>
</dbReference>
<evidence type="ECO:0000256" key="5">
    <source>
        <dbReference type="ARBA" id="ARBA00048267"/>
    </source>
</evidence>
<organism evidence="11 12">
    <name type="scientific">Candidatus Caccousia stercoris</name>
    <dbReference type="NCBI Taxonomy" id="2840723"/>
    <lineage>
        <taxon>Bacteria</taxon>
        <taxon>Bacillati</taxon>
        <taxon>Bacillota</taxon>
        <taxon>Clostridia</taxon>
        <taxon>Eubacteriales</taxon>
        <taxon>Oscillospiraceae</taxon>
        <taxon>Oscillospiraceae incertae sedis</taxon>
        <taxon>Candidatus Caccousia</taxon>
    </lineage>
</organism>
<dbReference type="InterPro" id="IPR035909">
    <property type="entry name" value="CheB_C"/>
</dbReference>
<dbReference type="InterPro" id="IPR011006">
    <property type="entry name" value="CheY-like_superfamily"/>
</dbReference>
<dbReference type="AlphaFoldDB" id="A0A9D1FT66"/>
<feature type="domain" description="CheB-type methylesterase" evidence="10">
    <location>
        <begin position="160"/>
        <end position="351"/>
    </location>
</feature>
<evidence type="ECO:0000256" key="3">
    <source>
        <dbReference type="ARBA" id="ARBA00022801"/>
    </source>
</evidence>
<evidence type="ECO:0000256" key="2">
    <source>
        <dbReference type="ARBA" id="ARBA00022500"/>
    </source>
</evidence>
<gene>
    <name evidence="6" type="primary">cheB</name>
    <name evidence="11" type="ORF">IAD03_05505</name>
</gene>
<dbReference type="GO" id="GO:0006935">
    <property type="term" value="P:chemotaxis"/>
    <property type="evidence" value="ECO:0007669"/>
    <property type="project" value="UniProtKB-UniRule"/>
</dbReference>
<keyword evidence="1 6" id="KW-0963">Cytoplasm</keyword>
<dbReference type="HAMAP" id="MF_00099">
    <property type="entry name" value="CheB_chemtxs"/>
    <property type="match status" value="1"/>
</dbReference>
<dbReference type="Pfam" id="PF00072">
    <property type="entry name" value="Response_reg"/>
    <property type="match status" value="1"/>
</dbReference>
<sequence length="352" mass="37660">MFPDKKIRVLVVDDSALARQMIVGGLSKDPNIEVVGYAFNAPDAKSKIELIKPDVVTMDVEMPGMSGIDFLKQYLPKHPIPVILVSSLNLRVFDALEAGAVDFVRKPDAEESKETFFRALRQRIRAASCAHVRHRSTAAAAAPAAPIAPLASGTGALHYPANQTIIGLGASTGGTEATLEVLKRLPADIPGMVVVQHMPVGFTKMYAERLDKICKMEVREAVNGDEIRPGLVLIAPADLQVKVVRMGERYTLSCFPGEKVSGHRPSVDALFSSMASTVKCHMVGIIMTGMGRDGASGLLAMRKAGAYTIGQDRESSVVYGMPMVAHDIGAVTIQASCENIASVLITHLKTGK</sequence>
<dbReference type="GO" id="GO:0005737">
    <property type="term" value="C:cytoplasm"/>
    <property type="evidence" value="ECO:0007669"/>
    <property type="project" value="UniProtKB-SubCell"/>
</dbReference>
<feature type="active site" evidence="6 7">
    <location>
        <position position="293"/>
    </location>
</feature>
<dbReference type="NCBIfam" id="NF001965">
    <property type="entry name" value="PRK00742.1"/>
    <property type="match status" value="1"/>
</dbReference>
<dbReference type="InterPro" id="IPR008248">
    <property type="entry name" value="CheB-like"/>
</dbReference>
<dbReference type="CDD" id="cd17541">
    <property type="entry name" value="REC_CheB-like"/>
    <property type="match status" value="1"/>
</dbReference>
<dbReference type="SMART" id="SM00448">
    <property type="entry name" value="REC"/>
    <property type="match status" value="1"/>
</dbReference>
<evidence type="ECO:0000256" key="6">
    <source>
        <dbReference type="HAMAP-Rule" id="MF_00099"/>
    </source>
</evidence>
<comment type="PTM">
    <text evidence="6">Phosphorylated by CheA. Phosphorylation of the N-terminal regulatory domain activates the methylesterase activity.</text>
</comment>
<reference evidence="11" key="1">
    <citation type="submission" date="2020-10" db="EMBL/GenBank/DDBJ databases">
        <authorList>
            <person name="Gilroy R."/>
        </authorList>
    </citation>
    <scope>NUCLEOTIDE SEQUENCE</scope>
    <source>
        <strain evidence="11">6086</strain>
    </source>
</reference>
<dbReference type="PIRSF" id="PIRSF000876">
    <property type="entry name" value="RR_chemtxs_CheB"/>
    <property type="match status" value="1"/>
</dbReference>
<dbReference type="PANTHER" id="PTHR42872">
    <property type="entry name" value="PROTEIN-GLUTAMATE METHYLESTERASE/PROTEIN-GLUTAMINE GLUTAMINASE"/>
    <property type="match status" value="1"/>
</dbReference>
<dbReference type="SUPFAM" id="SSF52738">
    <property type="entry name" value="Methylesterase CheB, C-terminal domain"/>
    <property type="match status" value="1"/>
</dbReference>
<dbReference type="EC" id="3.5.1.44" evidence="6"/>
<evidence type="ECO:0000259" key="9">
    <source>
        <dbReference type="PROSITE" id="PS50110"/>
    </source>
</evidence>
<keyword evidence="3 6" id="KW-0378">Hydrolase</keyword>
<comment type="function">
    <text evidence="4">May play the central regulatory role in sporulation. It may be an element of the effector pathway responsible for the activation of sporulation genes in response to nutritional stress. Spo0A may act in concert with spo0H (a sigma factor) to control the expression of some genes that are critical to the sporulation process.</text>
</comment>
<dbReference type="InterPro" id="IPR001789">
    <property type="entry name" value="Sig_transdc_resp-reg_receiver"/>
</dbReference>
<accession>A0A9D1FT66</accession>
<evidence type="ECO:0000256" key="4">
    <source>
        <dbReference type="ARBA" id="ARBA00024867"/>
    </source>
</evidence>
<feature type="active site" evidence="6 7">
    <location>
        <position position="171"/>
    </location>
</feature>
<dbReference type="GO" id="GO:0000156">
    <property type="term" value="F:phosphorelay response regulator activity"/>
    <property type="evidence" value="ECO:0007669"/>
    <property type="project" value="InterPro"/>
</dbReference>
<dbReference type="PROSITE" id="PS50122">
    <property type="entry name" value="CHEB"/>
    <property type="match status" value="1"/>
</dbReference>
<dbReference type="EMBL" id="DVJM01000109">
    <property type="protein sequence ID" value="HIS78810.1"/>
    <property type="molecule type" value="Genomic_DNA"/>
</dbReference>
<evidence type="ECO:0000259" key="10">
    <source>
        <dbReference type="PROSITE" id="PS50122"/>
    </source>
</evidence>
<keyword evidence="6 8" id="KW-0597">Phosphoprotein</keyword>
<evidence type="ECO:0000256" key="8">
    <source>
        <dbReference type="PROSITE-ProRule" id="PRU00169"/>
    </source>
</evidence>
<reference evidence="11" key="2">
    <citation type="journal article" date="2021" name="PeerJ">
        <title>Extensive microbial diversity within the chicken gut microbiome revealed by metagenomics and culture.</title>
        <authorList>
            <person name="Gilroy R."/>
            <person name="Ravi A."/>
            <person name="Getino M."/>
            <person name="Pursley I."/>
            <person name="Horton D.L."/>
            <person name="Alikhan N.F."/>
            <person name="Baker D."/>
            <person name="Gharbi K."/>
            <person name="Hall N."/>
            <person name="Watson M."/>
            <person name="Adriaenssens E.M."/>
            <person name="Foster-Nyarko E."/>
            <person name="Jarju S."/>
            <person name="Secka A."/>
            <person name="Antonio M."/>
            <person name="Oren A."/>
            <person name="Chaudhuri R.R."/>
            <person name="La Ragione R."/>
            <person name="Hildebrand F."/>
            <person name="Pallen M.J."/>
        </authorList>
    </citation>
    <scope>NUCLEOTIDE SEQUENCE</scope>
    <source>
        <strain evidence="11">6086</strain>
    </source>
</reference>
<comment type="catalytic activity">
    <reaction evidence="6">
        <text>L-glutaminyl-[protein] + H2O = L-glutamyl-[protein] + NH4(+)</text>
        <dbReference type="Rhea" id="RHEA:16441"/>
        <dbReference type="Rhea" id="RHEA-COMP:10207"/>
        <dbReference type="Rhea" id="RHEA-COMP:10208"/>
        <dbReference type="ChEBI" id="CHEBI:15377"/>
        <dbReference type="ChEBI" id="CHEBI:28938"/>
        <dbReference type="ChEBI" id="CHEBI:29973"/>
        <dbReference type="ChEBI" id="CHEBI:30011"/>
        <dbReference type="EC" id="3.5.1.44"/>
    </reaction>
</comment>
<dbReference type="Gene3D" id="3.40.50.180">
    <property type="entry name" value="Methylesterase CheB, C-terminal domain"/>
    <property type="match status" value="1"/>
</dbReference>
<evidence type="ECO:0000256" key="7">
    <source>
        <dbReference type="PROSITE-ProRule" id="PRU00050"/>
    </source>
</evidence>
<comment type="subcellular location">
    <subcellularLocation>
        <location evidence="6">Cytoplasm</location>
    </subcellularLocation>
</comment>
<dbReference type="InterPro" id="IPR000673">
    <property type="entry name" value="Sig_transdc_resp-reg_Me-estase"/>
</dbReference>
<feature type="modified residue" description="4-aspartylphosphate" evidence="6 8">
    <location>
        <position position="59"/>
    </location>
</feature>
<dbReference type="Proteomes" id="UP000824141">
    <property type="component" value="Unassembled WGS sequence"/>
</dbReference>
<keyword evidence="2 6" id="KW-0145">Chemotaxis</keyword>
<feature type="domain" description="Response regulatory" evidence="9">
    <location>
        <begin position="8"/>
        <end position="121"/>
    </location>
</feature>
<dbReference type="PANTHER" id="PTHR42872:SF6">
    <property type="entry name" value="PROTEIN-GLUTAMATE METHYLESTERASE_PROTEIN-GLUTAMINE GLUTAMINASE"/>
    <property type="match status" value="1"/>
</dbReference>
<proteinExistence type="inferred from homology"/>
<dbReference type="EC" id="3.1.1.61" evidence="6"/>
<name>A0A9D1FT66_9FIRM</name>
<comment type="catalytic activity">
    <reaction evidence="5 6">
        <text>[protein]-L-glutamate 5-O-methyl ester + H2O = L-glutamyl-[protein] + methanol + H(+)</text>
        <dbReference type="Rhea" id="RHEA:23236"/>
        <dbReference type="Rhea" id="RHEA-COMP:10208"/>
        <dbReference type="Rhea" id="RHEA-COMP:10311"/>
        <dbReference type="ChEBI" id="CHEBI:15377"/>
        <dbReference type="ChEBI" id="CHEBI:15378"/>
        <dbReference type="ChEBI" id="CHEBI:17790"/>
        <dbReference type="ChEBI" id="CHEBI:29973"/>
        <dbReference type="ChEBI" id="CHEBI:82795"/>
        <dbReference type="EC" id="3.1.1.61"/>
    </reaction>
</comment>
<comment type="function">
    <text evidence="6">Involved in chemotaxis. Part of a chemotaxis signal transduction system that modulates chemotaxis in response to various stimuli. Catalyzes the demethylation of specific methylglutamate residues introduced into the chemoreceptors (methyl-accepting chemotaxis proteins or MCP) by CheR. Also mediates the irreversible deamidation of specific glutamine residues to glutamic acid.</text>
</comment>
<dbReference type="CDD" id="cd16432">
    <property type="entry name" value="CheB_Rec"/>
    <property type="match status" value="1"/>
</dbReference>
<protein>
    <recommendedName>
        <fullName evidence="6">Protein-glutamate methylesterase/protein-glutamine glutaminase</fullName>
        <ecNumber evidence="6">3.1.1.61</ecNumber>
        <ecNumber evidence="6">3.5.1.44</ecNumber>
    </recommendedName>
</protein>
<comment type="domain">
    <text evidence="6">Contains a C-terminal catalytic domain, and an N-terminal region which modulates catalytic activity.</text>
</comment>
<dbReference type="Gene3D" id="3.40.50.2300">
    <property type="match status" value="1"/>
</dbReference>
<evidence type="ECO:0000313" key="12">
    <source>
        <dbReference type="Proteomes" id="UP000824141"/>
    </source>
</evidence>
<evidence type="ECO:0000313" key="11">
    <source>
        <dbReference type="EMBL" id="HIS78810.1"/>
    </source>
</evidence>